<dbReference type="Proteomes" id="UP001501706">
    <property type="component" value="Unassembled WGS sequence"/>
</dbReference>
<dbReference type="PROSITE" id="PS50931">
    <property type="entry name" value="HTH_LYSR"/>
    <property type="match status" value="1"/>
</dbReference>
<dbReference type="Gene3D" id="3.40.190.10">
    <property type="entry name" value="Periplasmic binding protein-like II"/>
    <property type="match status" value="2"/>
</dbReference>
<dbReference type="PANTHER" id="PTHR30126">
    <property type="entry name" value="HTH-TYPE TRANSCRIPTIONAL REGULATOR"/>
    <property type="match status" value="1"/>
</dbReference>
<dbReference type="Pfam" id="PF00126">
    <property type="entry name" value="HTH_1"/>
    <property type="match status" value="1"/>
</dbReference>
<dbReference type="RefSeq" id="WP_279816095.1">
    <property type="nucleotide sequence ID" value="NZ_BAAAEN010000013.1"/>
</dbReference>
<name>A0ABN1C7D5_9BURK</name>
<keyword evidence="2" id="KW-0805">Transcription regulation</keyword>
<dbReference type="InterPro" id="IPR036388">
    <property type="entry name" value="WH-like_DNA-bd_sf"/>
</dbReference>
<evidence type="ECO:0000259" key="5">
    <source>
        <dbReference type="PROSITE" id="PS50931"/>
    </source>
</evidence>
<evidence type="ECO:0000256" key="3">
    <source>
        <dbReference type="ARBA" id="ARBA00023125"/>
    </source>
</evidence>
<dbReference type="EMBL" id="BAAAEN010000013">
    <property type="protein sequence ID" value="GAA0513326.1"/>
    <property type="molecule type" value="Genomic_DNA"/>
</dbReference>
<accession>A0ABN1C7D5</accession>
<evidence type="ECO:0000313" key="7">
    <source>
        <dbReference type="Proteomes" id="UP001501706"/>
    </source>
</evidence>
<dbReference type="PRINTS" id="PR00039">
    <property type="entry name" value="HTHLYSR"/>
</dbReference>
<dbReference type="InterPro" id="IPR000847">
    <property type="entry name" value="LysR_HTH_N"/>
</dbReference>
<evidence type="ECO:0000256" key="4">
    <source>
        <dbReference type="ARBA" id="ARBA00023163"/>
    </source>
</evidence>
<keyword evidence="3" id="KW-0238">DNA-binding</keyword>
<keyword evidence="7" id="KW-1185">Reference proteome</keyword>
<comment type="similarity">
    <text evidence="1">Belongs to the LysR transcriptional regulatory family.</text>
</comment>
<dbReference type="SUPFAM" id="SSF46785">
    <property type="entry name" value="Winged helix' DNA-binding domain"/>
    <property type="match status" value="1"/>
</dbReference>
<organism evidence="6 7">
    <name type="scientific">Pigmentiphaga daeguensis</name>
    <dbReference type="NCBI Taxonomy" id="414049"/>
    <lineage>
        <taxon>Bacteria</taxon>
        <taxon>Pseudomonadati</taxon>
        <taxon>Pseudomonadota</taxon>
        <taxon>Betaproteobacteria</taxon>
        <taxon>Burkholderiales</taxon>
        <taxon>Alcaligenaceae</taxon>
        <taxon>Pigmentiphaga</taxon>
    </lineage>
</organism>
<dbReference type="PANTHER" id="PTHR30126:SF6">
    <property type="entry name" value="HTH-TYPE TRANSCRIPTIONAL REGULATOR CYSB-RELATED"/>
    <property type="match status" value="1"/>
</dbReference>
<dbReference type="InterPro" id="IPR005119">
    <property type="entry name" value="LysR_subst-bd"/>
</dbReference>
<dbReference type="SUPFAM" id="SSF53850">
    <property type="entry name" value="Periplasmic binding protein-like II"/>
    <property type="match status" value="1"/>
</dbReference>
<protein>
    <submittedName>
        <fullName evidence="6">HTH-type transcriptional regulator CysB</fullName>
    </submittedName>
</protein>
<keyword evidence="4" id="KW-0804">Transcription</keyword>
<feature type="domain" description="HTH lysR-type" evidence="5">
    <location>
        <begin position="1"/>
        <end position="59"/>
    </location>
</feature>
<dbReference type="Pfam" id="PF03466">
    <property type="entry name" value="LysR_substrate"/>
    <property type="match status" value="1"/>
</dbReference>
<sequence>MKLQQLRYVLEVFRHGNHISNAAEALHTSQPGISKHLQQLEEELGFEVFARKRNRIVGLTEPGEEVVAIAQRVLNDIDSLKRLGEELSSREGGSLTIATTHTQARYVLPQVIERFIRQHPKVQLHLRQGNPTQICEMVEAGVADLAVGTETTRAFPTLVRMDCFELERSIITKVGHPLLKIRKPTLRDVAAYPIITHDPAFSGRWKVIDAFKRAGITPNIIFGAVDADVSKTYVELGLGIAVMTSVSIDRQKDKGLRAIDASHLFEPSMTSISLRINAYLRNHTFDFIRMFAPHLTRDAVRAALQEAR</sequence>
<evidence type="ECO:0000313" key="6">
    <source>
        <dbReference type="EMBL" id="GAA0513326.1"/>
    </source>
</evidence>
<dbReference type="NCBIfam" id="NF009327">
    <property type="entry name" value="PRK12684.1"/>
    <property type="match status" value="1"/>
</dbReference>
<dbReference type="Gene3D" id="1.10.10.10">
    <property type="entry name" value="Winged helix-like DNA-binding domain superfamily/Winged helix DNA-binding domain"/>
    <property type="match status" value="1"/>
</dbReference>
<evidence type="ECO:0000256" key="1">
    <source>
        <dbReference type="ARBA" id="ARBA00009437"/>
    </source>
</evidence>
<dbReference type="InterPro" id="IPR036390">
    <property type="entry name" value="WH_DNA-bd_sf"/>
</dbReference>
<proteinExistence type="inferred from homology"/>
<evidence type="ECO:0000256" key="2">
    <source>
        <dbReference type="ARBA" id="ARBA00023015"/>
    </source>
</evidence>
<reference evidence="6 7" key="1">
    <citation type="journal article" date="2019" name="Int. J. Syst. Evol. Microbiol.">
        <title>The Global Catalogue of Microorganisms (GCM) 10K type strain sequencing project: providing services to taxonomists for standard genome sequencing and annotation.</title>
        <authorList>
            <consortium name="The Broad Institute Genomics Platform"/>
            <consortium name="The Broad Institute Genome Sequencing Center for Infectious Disease"/>
            <person name="Wu L."/>
            <person name="Ma J."/>
        </authorList>
    </citation>
    <scope>NUCLEOTIDE SEQUENCE [LARGE SCALE GENOMIC DNA]</scope>
    <source>
        <strain evidence="6 7">JCM 14330</strain>
    </source>
</reference>
<gene>
    <name evidence="6" type="primary">cysB_2</name>
    <name evidence="6" type="ORF">GCM10009097_33360</name>
</gene>
<comment type="caution">
    <text evidence="6">The sequence shown here is derived from an EMBL/GenBank/DDBJ whole genome shotgun (WGS) entry which is preliminary data.</text>
</comment>